<dbReference type="OrthoDB" id="1807841at2"/>
<evidence type="ECO:0000313" key="2">
    <source>
        <dbReference type="Proteomes" id="UP000186102"/>
    </source>
</evidence>
<dbReference type="RefSeq" id="WP_075367430.1">
    <property type="nucleotide sequence ID" value="NZ_MLBF01000097.1"/>
</dbReference>
<accession>A0A1Q8QEW4</accession>
<organism evidence="1 2">
    <name type="scientific">Desulfosporosinus metallidurans</name>
    <dbReference type="NCBI Taxonomy" id="1888891"/>
    <lineage>
        <taxon>Bacteria</taxon>
        <taxon>Bacillati</taxon>
        <taxon>Bacillota</taxon>
        <taxon>Clostridia</taxon>
        <taxon>Eubacteriales</taxon>
        <taxon>Desulfitobacteriaceae</taxon>
        <taxon>Desulfosporosinus</taxon>
    </lineage>
</organism>
<name>A0A1Q8QEW4_9FIRM</name>
<dbReference type="AlphaFoldDB" id="A0A1Q8QEW4"/>
<comment type="caution">
    <text evidence="1">The sequence shown here is derived from an EMBL/GenBank/DDBJ whole genome shotgun (WGS) entry which is preliminary data.</text>
</comment>
<sequence>MENFSKLLKFLRNPHRKKIEQLKVRYQELDDLSNVAVEIEDATAYKSLQKEMREVFFDYLTAVVVDSVYKLVPHVLIIWVISLKWQSITVPIVNWQVNILAAYLLSYLIINVSQLLSNPIKSGLSKIGFPGFSRSSVVNKI</sequence>
<protein>
    <submittedName>
        <fullName evidence="1">Protein chain release factor A</fullName>
    </submittedName>
</protein>
<dbReference type="STRING" id="1888891.DSOL_5204"/>
<proteinExistence type="predicted"/>
<dbReference type="Proteomes" id="UP000186102">
    <property type="component" value="Unassembled WGS sequence"/>
</dbReference>
<gene>
    <name evidence="1" type="ORF">DSOL_5204</name>
</gene>
<evidence type="ECO:0000313" key="1">
    <source>
        <dbReference type="EMBL" id="OLN25848.1"/>
    </source>
</evidence>
<dbReference type="EMBL" id="MLBF01000097">
    <property type="protein sequence ID" value="OLN25848.1"/>
    <property type="molecule type" value="Genomic_DNA"/>
</dbReference>
<reference evidence="1 2" key="1">
    <citation type="submission" date="2016-09" db="EMBL/GenBank/DDBJ databases">
        <title>Complete genome of Desulfosporosinus sp. OL.</title>
        <authorList>
            <person name="Mardanov A."/>
            <person name="Beletsky A."/>
            <person name="Panova A."/>
            <person name="Karnachuk O."/>
            <person name="Ravin N."/>
        </authorList>
    </citation>
    <scope>NUCLEOTIDE SEQUENCE [LARGE SCALE GENOMIC DNA]</scope>
    <source>
        <strain evidence="1 2">OL</strain>
    </source>
</reference>
<keyword evidence="2" id="KW-1185">Reference proteome</keyword>